<dbReference type="Pfam" id="PF13692">
    <property type="entry name" value="Glyco_trans_1_4"/>
    <property type="match status" value="1"/>
</dbReference>
<dbReference type="Proteomes" id="UP001220456">
    <property type="component" value="Unassembled WGS sequence"/>
</dbReference>
<keyword evidence="3" id="KW-1185">Reference proteome</keyword>
<organism evidence="2 3">
    <name type="scientific">Arthrobacter vasquezii</name>
    <dbReference type="NCBI Taxonomy" id="2977629"/>
    <lineage>
        <taxon>Bacteria</taxon>
        <taxon>Bacillati</taxon>
        <taxon>Actinomycetota</taxon>
        <taxon>Actinomycetes</taxon>
        <taxon>Micrococcales</taxon>
        <taxon>Micrococcaceae</taxon>
        <taxon>Arthrobacter</taxon>
    </lineage>
</organism>
<dbReference type="SUPFAM" id="SSF53756">
    <property type="entry name" value="UDP-Glycosyltransferase/glycogen phosphorylase"/>
    <property type="match status" value="1"/>
</dbReference>
<evidence type="ECO:0000313" key="2">
    <source>
        <dbReference type="EMBL" id="MDF9277852.1"/>
    </source>
</evidence>
<dbReference type="PANTHER" id="PTHR45947:SF3">
    <property type="entry name" value="SULFOQUINOVOSYL TRANSFERASE SQD2"/>
    <property type="match status" value="1"/>
</dbReference>
<proteinExistence type="predicted"/>
<accession>A0ABT6CUV4</accession>
<dbReference type="PANTHER" id="PTHR45947">
    <property type="entry name" value="SULFOQUINOVOSYL TRANSFERASE SQD2"/>
    <property type="match status" value="1"/>
</dbReference>
<dbReference type="InterPro" id="IPR050194">
    <property type="entry name" value="Glycosyltransferase_grp1"/>
</dbReference>
<evidence type="ECO:0000313" key="3">
    <source>
        <dbReference type="Proteomes" id="UP001220456"/>
    </source>
</evidence>
<protein>
    <recommendedName>
        <fullName evidence="1">D-inositol 3-phosphate glycosyltransferase</fullName>
    </recommendedName>
</protein>
<dbReference type="Gene3D" id="3.40.50.2000">
    <property type="entry name" value="Glycogen Phosphorylase B"/>
    <property type="match status" value="1"/>
</dbReference>
<gene>
    <name evidence="2" type="ORF">P4U43_08620</name>
</gene>
<evidence type="ECO:0000256" key="1">
    <source>
        <dbReference type="ARBA" id="ARBA00021292"/>
    </source>
</evidence>
<dbReference type="EMBL" id="JAROKN010000017">
    <property type="protein sequence ID" value="MDF9277852.1"/>
    <property type="molecule type" value="Genomic_DNA"/>
</dbReference>
<reference evidence="2 3" key="1">
    <citation type="journal article" date="2023" name="Int. J. Syst. Evol. Microbiol.">
        <title>Arthrobacter vasquezii sp. nov., isolated from a soil sample from Union Glacier, Antarctica.</title>
        <authorList>
            <person name="Valenzuela-Ibaceta F."/>
            <person name="Carrasco V."/>
            <person name="Lagos-Moraga S."/>
            <person name="Dietz-Vargas C."/>
            <person name="Navarro C.A."/>
            <person name="Perez-Donoso J.M."/>
        </authorList>
    </citation>
    <scope>NUCLEOTIDE SEQUENCE [LARGE SCALE GENOMIC DNA]</scope>
    <source>
        <strain evidence="2 3">EH-1B-1</strain>
    </source>
</reference>
<sequence length="178" mass="19183">MKLVAVGAVAQRKRPFAAIDTIEWLHERGLAAQLTWVGDGPLRLACQKRLGEKGLEHSVRFVGAVQPDQVPMYLQAADLFLLPSSHETFFASAAEAIGAGRGVVICRLPGLGDFLTEENSILVEDASAETLGTAVLEASSRFRNVEAKHMASSIRQNYSIEAVSAQFSSVYRAALARA</sequence>
<name>A0ABT6CUV4_9MICC</name>
<comment type="caution">
    <text evidence="2">The sequence shown here is derived from an EMBL/GenBank/DDBJ whole genome shotgun (WGS) entry which is preliminary data.</text>
</comment>